<organism evidence="1 2">
    <name type="scientific">Pleurodeles waltl</name>
    <name type="common">Iberian ribbed newt</name>
    <dbReference type="NCBI Taxonomy" id="8319"/>
    <lineage>
        <taxon>Eukaryota</taxon>
        <taxon>Metazoa</taxon>
        <taxon>Chordata</taxon>
        <taxon>Craniata</taxon>
        <taxon>Vertebrata</taxon>
        <taxon>Euteleostomi</taxon>
        <taxon>Amphibia</taxon>
        <taxon>Batrachia</taxon>
        <taxon>Caudata</taxon>
        <taxon>Salamandroidea</taxon>
        <taxon>Salamandridae</taxon>
        <taxon>Pleurodelinae</taxon>
        <taxon>Pleurodeles</taxon>
    </lineage>
</organism>
<evidence type="ECO:0000313" key="2">
    <source>
        <dbReference type="Proteomes" id="UP001066276"/>
    </source>
</evidence>
<reference evidence="1" key="1">
    <citation type="journal article" date="2022" name="bioRxiv">
        <title>Sequencing and chromosome-scale assembly of the giantPleurodeles waltlgenome.</title>
        <authorList>
            <person name="Brown T."/>
            <person name="Elewa A."/>
            <person name="Iarovenko S."/>
            <person name="Subramanian E."/>
            <person name="Araus A.J."/>
            <person name="Petzold A."/>
            <person name="Susuki M."/>
            <person name="Suzuki K.-i.T."/>
            <person name="Hayashi T."/>
            <person name="Toyoda A."/>
            <person name="Oliveira C."/>
            <person name="Osipova E."/>
            <person name="Leigh N.D."/>
            <person name="Simon A."/>
            <person name="Yun M.H."/>
        </authorList>
    </citation>
    <scope>NUCLEOTIDE SEQUENCE</scope>
    <source>
        <strain evidence="1">20211129_DDA</strain>
        <tissue evidence="1">Liver</tissue>
    </source>
</reference>
<protein>
    <submittedName>
        <fullName evidence="1">Uncharacterized protein</fullName>
    </submittedName>
</protein>
<gene>
    <name evidence="1" type="ORF">NDU88_002630</name>
</gene>
<comment type="caution">
    <text evidence="1">The sequence shown here is derived from an EMBL/GenBank/DDBJ whole genome shotgun (WGS) entry which is preliminary data.</text>
</comment>
<dbReference type="EMBL" id="JANPWB010000006">
    <property type="protein sequence ID" value="KAJ1177372.1"/>
    <property type="molecule type" value="Genomic_DNA"/>
</dbReference>
<dbReference type="AlphaFoldDB" id="A0AAV7TL65"/>
<evidence type="ECO:0000313" key="1">
    <source>
        <dbReference type="EMBL" id="KAJ1177372.1"/>
    </source>
</evidence>
<accession>A0AAV7TL65</accession>
<name>A0AAV7TL65_PLEWA</name>
<proteinExistence type="predicted"/>
<dbReference type="Proteomes" id="UP001066276">
    <property type="component" value="Chromosome 3_2"/>
</dbReference>
<sequence>MGKERGTKGAQQTKMDQFMAQQAGEESQCTIGGLPGEVSEPSVGQILAAREASGQAVQTQIAAIAIDNLLRTDLCAVAERSVATEKQRAAYQVRFLSDHAPLVLECETPTPRPAISLWHLHLETLRDPDYRVDVLVALQGYISENWNMAQTRRVEWKTLKVVVRGVGREHSKTVWYAEEGGRGAHTAKRPWSYCSVE</sequence>
<keyword evidence="2" id="KW-1185">Reference proteome</keyword>